<dbReference type="Proteomes" id="UP000694567">
    <property type="component" value="Unplaced"/>
</dbReference>
<dbReference type="GO" id="GO:0005634">
    <property type="term" value="C:nucleus"/>
    <property type="evidence" value="ECO:0007669"/>
    <property type="project" value="InterPro"/>
</dbReference>
<name>A0A8C0EYH1_BUBBB</name>
<keyword evidence="2" id="KW-1185">Reference proteome</keyword>
<proteinExistence type="predicted"/>
<reference evidence="1" key="1">
    <citation type="submission" date="2025-08" db="UniProtKB">
        <authorList>
            <consortium name="Ensembl"/>
        </authorList>
    </citation>
    <scope>IDENTIFICATION</scope>
</reference>
<dbReference type="Pfam" id="PF06608">
    <property type="entry name" value="CFAP68"/>
    <property type="match status" value="1"/>
</dbReference>
<dbReference type="AlphaFoldDB" id="A0A8C0EYH1"/>
<protein>
    <submittedName>
        <fullName evidence="1">Uncharacterized protein</fullName>
    </submittedName>
</protein>
<dbReference type="Ensembl" id="ENSBOBT00000011526.1">
    <property type="protein sequence ID" value="ENSBOBP00000011248.1"/>
    <property type="gene ID" value="ENSBOBG00000007166.1"/>
</dbReference>
<dbReference type="InterPro" id="IPR009524">
    <property type="entry name" value="CFAP68"/>
</dbReference>
<evidence type="ECO:0000313" key="1">
    <source>
        <dbReference type="Ensembl" id="ENSBOBP00000011248.1"/>
    </source>
</evidence>
<accession>A0A8C0EYH1</accession>
<sequence length="120" mass="13773">LQTLHQLLVDSYCQIVSKICLYNSLHGSLMHATGCGELWMVWDTTSKLHQYGCRCTTNENDYSTKTVMGNWNEERYDIQRIVQPKPLPSQVCPCAFSYCGYSKSQWNLLRSTQLLSLATQ</sequence>
<organism evidence="1 2">
    <name type="scientific">Bubo bubo</name>
    <name type="common">Eurasian eagle-owl</name>
    <name type="synonym">Strix bubo</name>
    <dbReference type="NCBI Taxonomy" id="30461"/>
    <lineage>
        <taxon>Eukaryota</taxon>
        <taxon>Metazoa</taxon>
        <taxon>Chordata</taxon>
        <taxon>Craniata</taxon>
        <taxon>Vertebrata</taxon>
        <taxon>Euteleostomi</taxon>
        <taxon>Archelosauria</taxon>
        <taxon>Archosauria</taxon>
        <taxon>Dinosauria</taxon>
        <taxon>Saurischia</taxon>
        <taxon>Theropoda</taxon>
        <taxon>Coelurosauria</taxon>
        <taxon>Aves</taxon>
        <taxon>Neognathae</taxon>
        <taxon>Neoaves</taxon>
        <taxon>Telluraves</taxon>
        <taxon>Strigiformes</taxon>
        <taxon>Strigidae</taxon>
        <taxon>Bubo</taxon>
    </lineage>
</organism>
<dbReference type="GO" id="GO:0030317">
    <property type="term" value="P:flagellated sperm motility"/>
    <property type="evidence" value="ECO:0007669"/>
    <property type="project" value="InterPro"/>
</dbReference>
<evidence type="ECO:0000313" key="2">
    <source>
        <dbReference type="Proteomes" id="UP000694567"/>
    </source>
</evidence>
<reference evidence="1" key="2">
    <citation type="submission" date="2025-09" db="UniProtKB">
        <authorList>
            <consortium name="Ensembl"/>
        </authorList>
    </citation>
    <scope>IDENTIFICATION</scope>
</reference>